<dbReference type="AlphaFoldDB" id="A0A1F5NUX8"/>
<dbReference type="STRING" id="1817822.A2826_02120"/>
<evidence type="ECO:0000259" key="1">
    <source>
        <dbReference type="Pfam" id="PF12728"/>
    </source>
</evidence>
<evidence type="ECO:0000313" key="3">
    <source>
        <dbReference type="Proteomes" id="UP000177912"/>
    </source>
</evidence>
<protein>
    <recommendedName>
        <fullName evidence="1">Helix-turn-helix domain-containing protein</fullName>
    </recommendedName>
</protein>
<dbReference type="Proteomes" id="UP000177912">
    <property type="component" value="Unassembled WGS sequence"/>
</dbReference>
<organism evidence="2 3">
    <name type="scientific">Candidatus Doudnabacteria bacterium RIFCSPHIGHO2_01_FULL_43_23</name>
    <dbReference type="NCBI Taxonomy" id="1817822"/>
    <lineage>
        <taxon>Bacteria</taxon>
        <taxon>Candidatus Doudnaibacteriota</taxon>
    </lineage>
</organism>
<dbReference type="Gene3D" id="1.10.10.10">
    <property type="entry name" value="Winged helix-like DNA-binding domain superfamily/Winged helix DNA-binding domain"/>
    <property type="match status" value="1"/>
</dbReference>
<dbReference type="InterPro" id="IPR010093">
    <property type="entry name" value="SinI_DNA-bd"/>
</dbReference>
<dbReference type="EMBL" id="MFEI01000008">
    <property type="protein sequence ID" value="OGE81332.1"/>
    <property type="molecule type" value="Genomic_DNA"/>
</dbReference>
<name>A0A1F5NUX8_9BACT</name>
<dbReference type="SUPFAM" id="SSF46955">
    <property type="entry name" value="Putative DNA-binding domain"/>
    <property type="match status" value="1"/>
</dbReference>
<gene>
    <name evidence="2" type="ORF">A2826_02120</name>
</gene>
<sequence length="67" mass="7843">MATQDKILTVSQIAKFFGVSQKTVWEWCKKGLLPAFKIGKDWKIRQSDLQKMIHQKIHSPKAQEKLF</sequence>
<dbReference type="InterPro" id="IPR036388">
    <property type="entry name" value="WH-like_DNA-bd_sf"/>
</dbReference>
<accession>A0A1F5NUX8</accession>
<dbReference type="Pfam" id="PF12728">
    <property type="entry name" value="HTH_17"/>
    <property type="match status" value="1"/>
</dbReference>
<dbReference type="NCBIfam" id="TIGR01764">
    <property type="entry name" value="excise"/>
    <property type="match status" value="1"/>
</dbReference>
<feature type="domain" description="Helix-turn-helix" evidence="1">
    <location>
        <begin position="8"/>
        <end position="55"/>
    </location>
</feature>
<proteinExistence type="predicted"/>
<dbReference type="InterPro" id="IPR041657">
    <property type="entry name" value="HTH_17"/>
</dbReference>
<dbReference type="InterPro" id="IPR009061">
    <property type="entry name" value="DNA-bd_dom_put_sf"/>
</dbReference>
<comment type="caution">
    <text evidence="2">The sequence shown here is derived from an EMBL/GenBank/DDBJ whole genome shotgun (WGS) entry which is preliminary data.</text>
</comment>
<evidence type="ECO:0000313" key="2">
    <source>
        <dbReference type="EMBL" id="OGE81332.1"/>
    </source>
</evidence>
<reference evidence="2 3" key="1">
    <citation type="journal article" date="2016" name="Nat. Commun.">
        <title>Thousands of microbial genomes shed light on interconnected biogeochemical processes in an aquifer system.</title>
        <authorList>
            <person name="Anantharaman K."/>
            <person name="Brown C.T."/>
            <person name="Hug L.A."/>
            <person name="Sharon I."/>
            <person name="Castelle C.J."/>
            <person name="Probst A.J."/>
            <person name="Thomas B.C."/>
            <person name="Singh A."/>
            <person name="Wilkins M.J."/>
            <person name="Karaoz U."/>
            <person name="Brodie E.L."/>
            <person name="Williams K.H."/>
            <person name="Hubbard S.S."/>
            <person name="Banfield J.F."/>
        </authorList>
    </citation>
    <scope>NUCLEOTIDE SEQUENCE [LARGE SCALE GENOMIC DNA]</scope>
</reference>
<dbReference type="GO" id="GO:0003677">
    <property type="term" value="F:DNA binding"/>
    <property type="evidence" value="ECO:0007669"/>
    <property type="project" value="InterPro"/>
</dbReference>